<sequence>MMLVIVDVVAEMKNSPCFVSLRWRITLFHPVIRVNSRATRRVLIVVLRTEIWQGSRRGPCVLEFDGNRLFPRHLRRSTDLSLLLGASPPSSYGPVN</sequence>
<reference evidence="2" key="2">
    <citation type="journal article" date="2018" name="Nat. Plants">
        <title>Whole-genome landscape of Medicago truncatula symbiotic genes.</title>
        <authorList>
            <person name="Pecrix Y."/>
            <person name="Gamas P."/>
            <person name="Carrere S."/>
        </authorList>
    </citation>
    <scope>NUCLEOTIDE SEQUENCE</scope>
    <source>
        <tissue evidence="2">Leaves</tissue>
    </source>
</reference>
<name>I3T7W1_MEDTR</name>
<proteinExistence type="evidence at transcript level"/>
<gene>
    <name evidence="2" type="ORF">MtrunA17_Chr7g0240321</name>
</gene>
<reference evidence="1" key="1">
    <citation type="submission" date="2012-05" db="EMBL/GenBank/DDBJ databases">
        <authorList>
            <person name="Krishnakumar V."/>
            <person name="Cheung F."/>
            <person name="Xiao Y."/>
            <person name="Chan A."/>
            <person name="Moskal W.A."/>
            <person name="Town C.D."/>
        </authorList>
    </citation>
    <scope>NUCLEOTIDE SEQUENCE</scope>
</reference>
<dbReference type="EMBL" id="BT148809">
    <property type="protein sequence ID" value="AFK48603.1"/>
    <property type="molecule type" value="mRNA"/>
</dbReference>
<organism evidence="1">
    <name type="scientific">Medicago truncatula</name>
    <name type="common">Barrel medic</name>
    <name type="synonym">Medicago tribuloides</name>
    <dbReference type="NCBI Taxonomy" id="3880"/>
    <lineage>
        <taxon>Eukaryota</taxon>
        <taxon>Viridiplantae</taxon>
        <taxon>Streptophyta</taxon>
        <taxon>Embryophyta</taxon>
        <taxon>Tracheophyta</taxon>
        <taxon>Spermatophyta</taxon>
        <taxon>Magnoliopsida</taxon>
        <taxon>eudicotyledons</taxon>
        <taxon>Gunneridae</taxon>
        <taxon>Pentapetalae</taxon>
        <taxon>rosids</taxon>
        <taxon>fabids</taxon>
        <taxon>Fabales</taxon>
        <taxon>Fabaceae</taxon>
        <taxon>Papilionoideae</taxon>
        <taxon>50 kb inversion clade</taxon>
        <taxon>NPAAA clade</taxon>
        <taxon>Hologalegina</taxon>
        <taxon>IRL clade</taxon>
        <taxon>Trifolieae</taxon>
        <taxon>Medicago</taxon>
    </lineage>
</organism>
<dbReference type="Gramene" id="rna40727">
    <property type="protein sequence ID" value="RHN46260.1"/>
    <property type="gene ID" value="gene40727"/>
</dbReference>
<evidence type="ECO:0000313" key="1">
    <source>
        <dbReference type="EMBL" id="AFK48603.1"/>
    </source>
</evidence>
<dbReference type="Proteomes" id="UP000265566">
    <property type="component" value="Chromosome 7"/>
</dbReference>
<dbReference type="EMBL" id="PSQE01000007">
    <property type="protein sequence ID" value="RHN46260.1"/>
    <property type="molecule type" value="Genomic_DNA"/>
</dbReference>
<evidence type="ECO:0000313" key="2">
    <source>
        <dbReference type="EMBL" id="RHN46260.1"/>
    </source>
</evidence>
<accession>I3T7W1</accession>
<dbReference type="AlphaFoldDB" id="I3T7W1"/>
<protein>
    <submittedName>
        <fullName evidence="1">Uncharacterized protein</fullName>
    </submittedName>
</protein>